<reference evidence="6" key="1">
    <citation type="journal article" date="2015" name="Nature">
        <title>Complex archaea that bridge the gap between prokaryotes and eukaryotes.</title>
        <authorList>
            <person name="Spang A."/>
            <person name="Saw J.H."/>
            <person name="Jorgensen S.L."/>
            <person name="Zaremba-Niedzwiedzka K."/>
            <person name="Martijn J."/>
            <person name="Lind A.E."/>
            <person name="van Eijk R."/>
            <person name="Schleper C."/>
            <person name="Guy L."/>
            <person name="Ettema T.J."/>
        </authorList>
    </citation>
    <scope>NUCLEOTIDE SEQUENCE</scope>
</reference>
<dbReference type="InterPro" id="IPR007197">
    <property type="entry name" value="rSAM"/>
</dbReference>
<dbReference type="EMBL" id="LAZR01000580">
    <property type="protein sequence ID" value="KKN63741.1"/>
    <property type="molecule type" value="Genomic_DNA"/>
</dbReference>
<feature type="domain" description="Radical SAM core" evidence="5">
    <location>
        <begin position="37"/>
        <end position="257"/>
    </location>
</feature>
<dbReference type="PROSITE" id="PS51918">
    <property type="entry name" value="RADICAL_SAM"/>
    <property type="match status" value="1"/>
</dbReference>
<dbReference type="GO" id="GO:0046872">
    <property type="term" value="F:metal ion binding"/>
    <property type="evidence" value="ECO:0007669"/>
    <property type="project" value="UniProtKB-KW"/>
</dbReference>
<comment type="caution">
    <text evidence="6">The sequence shown here is derived from an EMBL/GenBank/DDBJ whole genome shotgun (WGS) entry which is preliminary data.</text>
</comment>
<dbReference type="InterPro" id="IPR058240">
    <property type="entry name" value="rSAM_sf"/>
</dbReference>
<evidence type="ECO:0000256" key="2">
    <source>
        <dbReference type="ARBA" id="ARBA00022723"/>
    </source>
</evidence>
<dbReference type="PANTHER" id="PTHR11228:SF7">
    <property type="entry name" value="PQQA PEPTIDE CYCLASE"/>
    <property type="match status" value="1"/>
</dbReference>
<evidence type="ECO:0000256" key="3">
    <source>
        <dbReference type="ARBA" id="ARBA00023004"/>
    </source>
</evidence>
<evidence type="ECO:0000313" key="6">
    <source>
        <dbReference type="EMBL" id="KKN63741.1"/>
    </source>
</evidence>
<evidence type="ECO:0000256" key="4">
    <source>
        <dbReference type="ARBA" id="ARBA00023014"/>
    </source>
</evidence>
<dbReference type="PANTHER" id="PTHR11228">
    <property type="entry name" value="RADICAL SAM DOMAIN PROTEIN"/>
    <property type="match status" value="1"/>
</dbReference>
<gene>
    <name evidence="6" type="ORF">LCGC14_0498450</name>
</gene>
<dbReference type="CDD" id="cd01335">
    <property type="entry name" value="Radical_SAM"/>
    <property type="match status" value="1"/>
</dbReference>
<keyword evidence="2" id="KW-0479">Metal-binding</keyword>
<name>A0A0F9URH6_9ZZZZ</name>
<dbReference type="SFLD" id="SFLDS00029">
    <property type="entry name" value="Radical_SAM"/>
    <property type="match status" value="1"/>
</dbReference>
<sequence length="370" mass="42822">MATEWLPENKYNSFNSFKGLAYYEHYKKIVGWLDDKNPLPPPIEVNLDPYAECNISCYFCITQRYLKHHRAEVGEMRKLPAGYMHRLVDFLADWGVKGLCVSGGGEASLHEATPEILNHADGRGMKVSLFTNAVNISDRLMHEVMKCQWITISVDAGDRETYERVKGRDKFDQVVANIKKLANFRQDIYEVMLTWCSLVLPENLYSLHEQCKVAKESGAQVFRVRPVDFERCDIEGHRKLPIDVEAVKEQFERCHEEETSDFKVYTTTHKFDENFHVAHRFKKCMATPLLLPILTDGNGYLCVDHKMEAKYRLGSAYPNPKQILEWWGSDAHRDMMQSADINGCSRCTFGEYHRQISEVVMEDRLCLSFP</sequence>
<dbReference type="SFLD" id="SFLDG01067">
    <property type="entry name" value="SPASM/twitch_domain_containing"/>
    <property type="match status" value="1"/>
</dbReference>
<dbReference type="SUPFAM" id="SSF102114">
    <property type="entry name" value="Radical SAM enzymes"/>
    <property type="match status" value="1"/>
</dbReference>
<dbReference type="AlphaFoldDB" id="A0A0F9URH6"/>
<proteinExistence type="predicted"/>
<protein>
    <recommendedName>
        <fullName evidence="5">Radical SAM core domain-containing protein</fullName>
    </recommendedName>
</protein>
<accession>A0A0F9URH6</accession>
<keyword evidence="4" id="KW-0411">Iron-sulfur</keyword>
<evidence type="ECO:0000259" key="5">
    <source>
        <dbReference type="PROSITE" id="PS51918"/>
    </source>
</evidence>
<dbReference type="GO" id="GO:0051536">
    <property type="term" value="F:iron-sulfur cluster binding"/>
    <property type="evidence" value="ECO:0007669"/>
    <property type="project" value="UniProtKB-KW"/>
</dbReference>
<keyword evidence="3" id="KW-0408">Iron</keyword>
<dbReference type="InterPro" id="IPR013785">
    <property type="entry name" value="Aldolase_TIM"/>
</dbReference>
<dbReference type="GO" id="GO:0003824">
    <property type="term" value="F:catalytic activity"/>
    <property type="evidence" value="ECO:0007669"/>
    <property type="project" value="InterPro"/>
</dbReference>
<evidence type="ECO:0000256" key="1">
    <source>
        <dbReference type="ARBA" id="ARBA00022691"/>
    </source>
</evidence>
<keyword evidence="1" id="KW-0949">S-adenosyl-L-methionine</keyword>
<dbReference type="InterPro" id="IPR050377">
    <property type="entry name" value="Radical_SAM_PqqE_MftC-like"/>
</dbReference>
<organism evidence="6">
    <name type="scientific">marine sediment metagenome</name>
    <dbReference type="NCBI Taxonomy" id="412755"/>
    <lineage>
        <taxon>unclassified sequences</taxon>
        <taxon>metagenomes</taxon>
        <taxon>ecological metagenomes</taxon>
    </lineage>
</organism>
<dbReference type="Gene3D" id="3.20.20.70">
    <property type="entry name" value="Aldolase class I"/>
    <property type="match status" value="1"/>
</dbReference>
<dbReference type="Pfam" id="PF04055">
    <property type="entry name" value="Radical_SAM"/>
    <property type="match status" value="1"/>
</dbReference>